<comment type="caution">
    <text evidence="7">The sequence shown here is derived from an EMBL/GenBank/DDBJ whole genome shotgun (WGS) entry which is preliminary data.</text>
</comment>
<evidence type="ECO:0000256" key="1">
    <source>
        <dbReference type="ARBA" id="ARBA00022723"/>
    </source>
</evidence>
<dbReference type="RefSeq" id="WP_182502313.1">
    <property type="nucleotide sequence ID" value="NZ_JACJHX010000004.1"/>
</dbReference>
<dbReference type="InterPro" id="IPR011032">
    <property type="entry name" value="GroES-like_sf"/>
</dbReference>
<evidence type="ECO:0000256" key="3">
    <source>
        <dbReference type="ARBA" id="ARBA00023002"/>
    </source>
</evidence>
<feature type="domain" description="Alcohol dehydrogenase-like N-terminal" evidence="6">
    <location>
        <begin position="24"/>
        <end position="117"/>
    </location>
</feature>
<evidence type="ECO:0000259" key="5">
    <source>
        <dbReference type="Pfam" id="PF00107"/>
    </source>
</evidence>
<dbReference type="InterPro" id="IPR013154">
    <property type="entry name" value="ADH-like_N"/>
</dbReference>
<organism evidence="7 8">
    <name type="scientific">Peribacillus huizhouensis</name>
    <dbReference type="NCBI Taxonomy" id="1501239"/>
    <lineage>
        <taxon>Bacteria</taxon>
        <taxon>Bacillati</taxon>
        <taxon>Bacillota</taxon>
        <taxon>Bacilli</taxon>
        <taxon>Bacillales</taxon>
        <taxon>Bacillaceae</taxon>
        <taxon>Peribacillus</taxon>
    </lineage>
</organism>
<comment type="cofactor">
    <cofactor evidence="4">
        <name>Zn(2+)</name>
        <dbReference type="ChEBI" id="CHEBI:29105"/>
    </cofactor>
</comment>
<dbReference type="GO" id="GO:0003939">
    <property type="term" value="F:L-iditol 2-dehydrogenase (NAD+) activity"/>
    <property type="evidence" value="ECO:0007669"/>
    <property type="project" value="UniProtKB-EC"/>
</dbReference>
<dbReference type="Gene3D" id="3.40.50.720">
    <property type="entry name" value="NAD(P)-binding Rossmann-like Domain"/>
    <property type="match status" value="1"/>
</dbReference>
<dbReference type="Pfam" id="PF08240">
    <property type="entry name" value="ADH_N"/>
    <property type="match status" value="1"/>
</dbReference>
<keyword evidence="2 4" id="KW-0862">Zinc</keyword>
<dbReference type="Pfam" id="PF00107">
    <property type="entry name" value="ADH_zinc_N"/>
    <property type="match status" value="1"/>
</dbReference>
<evidence type="ECO:0000313" key="8">
    <source>
        <dbReference type="Proteomes" id="UP000626697"/>
    </source>
</evidence>
<evidence type="ECO:0000256" key="4">
    <source>
        <dbReference type="RuleBase" id="RU361277"/>
    </source>
</evidence>
<dbReference type="SUPFAM" id="SSF50129">
    <property type="entry name" value="GroES-like"/>
    <property type="match status" value="1"/>
</dbReference>
<dbReference type="PROSITE" id="PS00059">
    <property type="entry name" value="ADH_ZINC"/>
    <property type="match status" value="1"/>
</dbReference>
<dbReference type="Gene3D" id="3.90.180.10">
    <property type="entry name" value="Medium-chain alcohol dehydrogenases, catalytic domain"/>
    <property type="match status" value="1"/>
</dbReference>
<keyword evidence="3 7" id="KW-0560">Oxidoreductase</keyword>
<keyword evidence="1 4" id="KW-0479">Metal-binding</keyword>
<evidence type="ECO:0000259" key="6">
    <source>
        <dbReference type="Pfam" id="PF08240"/>
    </source>
</evidence>
<proteinExistence type="inferred from homology"/>
<protein>
    <submittedName>
        <fullName evidence="7">L-iditol 2-dehydrogenase</fullName>
        <ecNumber evidence="7">1.1.1.14</ecNumber>
    </submittedName>
</protein>
<dbReference type="PANTHER" id="PTHR43401:SF2">
    <property type="entry name" value="L-THREONINE 3-DEHYDROGENASE"/>
    <property type="match status" value="1"/>
</dbReference>
<dbReference type="SUPFAM" id="SSF51735">
    <property type="entry name" value="NAD(P)-binding Rossmann-fold domains"/>
    <property type="match status" value="1"/>
</dbReference>
<keyword evidence="8" id="KW-1185">Reference proteome</keyword>
<name>A0ABR6CN56_9BACI</name>
<dbReference type="Proteomes" id="UP000626697">
    <property type="component" value="Unassembled WGS sequence"/>
</dbReference>
<dbReference type="InterPro" id="IPR013149">
    <property type="entry name" value="ADH-like_C"/>
</dbReference>
<sequence>MKTLVVNSDGQLVVIEVPVPKYNSKQALVKTISCGICGTDATIIKSEFKGFPREKYPLMLGHEGVGRVVEIGSEVTSFKVGDIVLLPFNDEDEEQYGSLGSAWGAFSEYGVINDKSAYQEDDIPEAAYAQQVVPVDIDPVDATILITLREVYSTIRYFDINKDDSIVVFGSGPVAVTFIKLMSLMGFQSIIGIARSEEKQNILLENGANAAFNCRETDIKNEIRTLYPNGVKYVLDAVGTAEIINQAMELIEDRGEILCYGVPKYNQMQLDWSKAPYNWKLNFQQMPSKLEEGESYGQILSWIREGKINLKDFVSNYFTFENILDAFEEYTNHRILKKAIITYPF</sequence>
<feature type="domain" description="Alcohol dehydrogenase-like C-terminal" evidence="5">
    <location>
        <begin position="174"/>
        <end position="271"/>
    </location>
</feature>
<dbReference type="EMBL" id="JACJHX010000004">
    <property type="protein sequence ID" value="MBA9026474.1"/>
    <property type="molecule type" value="Genomic_DNA"/>
</dbReference>
<gene>
    <name evidence="7" type="ORF">HNP81_001759</name>
</gene>
<reference evidence="7 8" key="1">
    <citation type="submission" date="2020-08" db="EMBL/GenBank/DDBJ databases">
        <title>Genomic Encyclopedia of Type Strains, Phase IV (KMG-IV): sequencing the most valuable type-strain genomes for metagenomic binning, comparative biology and taxonomic classification.</title>
        <authorList>
            <person name="Goeker M."/>
        </authorList>
    </citation>
    <scope>NUCLEOTIDE SEQUENCE [LARGE SCALE GENOMIC DNA]</scope>
    <source>
        <strain evidence="7 8">DSM 105481</strain>
    </source>
</reference>
<evidence type="ECO:0000313" key="7">
    <source>
        <dbReference type="EMBL" id="MBA9026474.1"/>
    </source>
</evidence>
<dbReference type="PANTHER" id="PTHR43401">
    <property type="entry name" value="L-THREONINE 3-DEHYDROGENASE"/>
    <property type="match status" value="1"/>
</dbReference>
<dbReference type="InterPro" id="IPR050129">
    <property type="entry name" value="Zn_alcohol_dh"/>
</dbReference>
<dbReference type="InterPro" id="IPR002328">
    <property type="entry name" value="ADH_Zn_CS"/>
</dbReference>
<evidence type="ECO:0000256" key="2">
    <source>
        <dbReference type="ARBA" id="ARBA00022833"/>
    </source>
</evidence>
<dbReference type="InterPro" id="IPR036291">
    <property type="entry name" value="NAD(P)-bd_dom_sf"/>
</dbReference>
<accession>A0ABR6CN56</accession>
<comment type="similarity">
    <text evidence="4">Belongs to the zinc-containing alcohol dehydrogenase family.</text>
</comment>
<dbReference type="EC" id="1.1.1.14" evidence="7"/>